<name>K5WLP7_PHACS</name>
<dbReference type="InterPro" id="IPR000086">
    <property type="entry name" value="NUDIX_hydrolase_dom"/>
</dbReference>
<evidence type="ECO:0000259" key="1">
    <source>
        <dbReference type="PROSITE" id="PS51462"/>
    </source>
</evidence>
<dbReference type="SUPFAM" id="SSF55811">
    <property type="entry name" value="Nudix"/>
    <property type="match status" value="1"/>
</dbReference>
<evidence type="ECO:0000313" key="2">
    <source>
        <dbReference type="EMBL" id="EKM51217.1"/>
    </source>
</evidence>
<dbReference type="GeneID" id="18913329"/>
<evidence type="ECO:0000313" key="3">
    <source>
        <dbReference type="Proteomes" id="UP000008370"/>
    </source>
</evidence>
<protein>
    <recommendedName>
        <fullName evidence="1">Nudix hydrolase domain-containing protein</fullName>
    </recommendedName>
</protein>
<dbReference type="InParanoid" id="K5WLP7"/>
<dbReference type="RefSeq" id="XP_007400368.1">
    <property type="nucleotide sequence ID" value="XM_007400306.1"/>
</dbReference>
<proteinExistence type="predicted"/>
<dbReference type="Gene3D" id="3.40.50.720">
    <property type="entry name" value="NAD(P)-binding Rossmann-like Domain"/>
    <property type="match status" value="1"/>
</dbReference>
<gene>
    <name evidence="2" type="ORF">PHACADRAFT_213085</name>
</gene>
<dbReference type="HOGENOM" id="CLU_719816_0_0_1"/>
<dbReference type="Proteomes" id="UP000008370">
    <property type="component" value="Unassembled WGS sequence"/>
</dbReference>
<reference evidence="2 3" key="1">
    <citation type="journal article" date="2012" name="BMC Genomics">
        <title>Comparative genomics of the white-rot fungi, Phanerochaete carnosa and P. chrysosporium, to elucidate the genetic basis of the distinct wood types they colonize.</title>
        <authorList>
            <person name="Suzuki H."/>
            <person name="MacDonald J."/>
            <person name="Syed K."/>
            <person name="Salamov A."/>
            <person name="Hori C."/>
            <person name="Aerts A."/>
            <person name="Henrissat B."/>
            <person name="Wiebenga A."/>
            <person name="vanKuyk P.A."/>
            <person name="Barry K."/>
            <person name="Lindquist E."/>
            <person name="LaButti K."/>
            <person name="Lapidus A."/>
            <person name="Lucas S."/>
            <person name="Coutinho P."/>
            <person name="Gong Y."/>
            <person name="Samejima M."/>
            <person name="Mahadevan R."/>
            <person name="Abou-Zaid M."/>
            <person name="de Vries R.P."/>
            <person name="Igarashi K."/>
            <person name="Yadav J.S."/>
            <person name="Grigoriev I.V."/>
            <person name="Master E.R."/>
        </authorList>
    </citation>
    <scope>NUCLEOTIDE SEQUENCE [LARGE SCALE GENOMIC DNA]</scope>
    <source>
        <strain evidence="2 3">HHB-10118-sp</strain>
    </source>
</reference>
<dbReference type="PANTHER" id="PTHR12992">
    <property type="entry name" value="NUDIX HYDROLASE"/>
    <property type="match status" value="1"/>
</dbReference>
<dbReference type="AlphaFoldDB" id="K5WLP7"/>
<organism evidence="2 3">
    <name type="scientific">Phanerochaete carnosa (strain HHB-10118-sp)</name>
    <name type="common">White-rot fungus</name>
    <name type="synonym">Peniophora carnosa</name>
    <dbReference type="NCBI Taxonomy" id="650164"/>
    <lineage>
        <taxon>Eukaryota</taxon>
        <taxon>Fungi</taxon>
        <taxon>Dikarya</taxon>
        <taxon>Basidiomycota</taxon>
        <taxon>Agaricomycotina</taxon>
        <taxon>Agaricomycetes</taxon>
        <taxon>Polyporales</taxon>
        <taxon>Phanerochaetaceae</taxon>
        <taxon>Phanerochaete</taxon>
    </lineage>
</organism>
<dbReference type="KEGG" id="pco:PHACADRAFT_213085"/>
<dbReference type="InterPro" id="IPR045121">
    <property type="entry name" value="CoAse"/>
</dbReference>
<dbReference type="STRING" id="650164.K5WLP7"/>
<accession>K5WLP7</accession>
<feature type="domain" description="Nudix hydrolase" evidence="1">
    <location>
        <begin position="41"/>
        <end position="181"/>
    </location>
</feature>
<dbReference type="PANTHER" id="PTHR12992:SF45">
    <property type="entry name" value="NUDIX HYDROLASE DOMAIN-CONTAINING PROTEIN"/>
    <property type="match status" value="1"/>
</dbReference>
<dbReference type="Pfam" id="PF00293">
    <property type="entry name" value="NUDIX"/>
    <property type="match status" value="1"/>
</dbReference>
<dbReference type="GO" id="GO:0010945">
    <property type="term" value="F:coenzyme A diphosphatase activity"/>
    <property type="evidence" value="ECO:0007669"/>
    <property type="project" value="InterPro"/>
</dbReference>
<dbReference type="OrthoDB" id="10260614at2759"/>
<dbReference type="GO" id="GO:0015938">
    <property type="term" value="P:coenzyme A catabolic process"/>
    <property type="evidence" value="ECO:0007669"/>
    <property type="project" value="TreeGrafter"/>
</dbReference>
<dbReference type="PROSITE" id="PS51462">
    <property type="entry name" value="NUDIX"/>
    <property type="match status" value="1"/>
</dbReference>
<dbReference type="CDD" id="cd03426">
    <property type="entry name" value="NUDIX_CoAse_Nudt7"/>
    <property type="match status" value="1"/>
</dbReference>
<dbReference type="EMBL" id="JH930477">
    <property type="protein sequence ID" value="EKM51217.1"/>
    <property type="molecule type" value="Genomic_DNA"/>
</dbReference>
<keyword evidence="3" id="KW-1185">Reference proteome</keyword>
<sequence length="384" mass="42762">MTLTPLPSLAISKLSEQNQRRICRLLAHRPPSIDLRKYSSTRQAAVLILLFETEGELRVLLTTRAKTLRTHPGQTALPGGAKDDSDASLVDTAYREAMEEVGLPLDHPNVHTLCFLRPFIAWTRSFVLVTPVVALLTDPSVLSKLRPAEAEVDLIFDHPLFALLDPSTSKSEPLVALNSELWPSSDPCYNYADSQWAWMGNSTYRLHRFRTAAAAIKGLTADVLEASWIPVDAAARTAVDMLRSSGSGFSTYHLAHPRPVHWRTLFAPIAQALGLQSVTYEAWLQQLRNSSERSRRMAPDREVEELQRNPALKLIEHFEEMHAGGAKGGDEASEVTREALGLPKLSVARAVQVAPSLSEENLPQLTAKDAMQWVQYWKSIQYLQ</sequence>
<dbReference type="InterPro" id="IPR015797">
    <property type="entry name" value="NUDIX_hydrolase-like_dom_sf"/>
</dbReference>
<dbReference type="Gene3D" id="3.90.79.10">
    <property type="entry name" value="Nucleoside Triphosphate Pyrophosphohydrolase"/>
    <property type="match status" value="1"/>
</dbReference>